<evidence type="ECO:0000256" key="1">
    <source>
        <dbReference type="SAM" id="Phobius"/>
    </source>
</evidence>
<organism evidence="2 3">
    <name type="scientific">Henriciella pelagia</name>
    <dbReference type="NCBI Taxonomy" id="1977912"/>
    <lineage>
        <taxon>Bacteria</taxon>
        <taxon>Pseudomonadati</taxon>
        <taxon>Pseudomonadota</taxon>
        <taxon>Alphaproteobacteria</taxon>
        <taxon>Hyphomonadales</taxon>
        <taxon>Hyphomonadaceae</taxon>
        <taxon>Henriciella</taxon>
    </lineage>
</organism>
<protein>
    <recommendedName>
        <fullName evidence="4">Transmembrane protein</fullName>
    </recommendedName>
</protein>
<name>A0ABQ1JY11_9PROT</name>
<comment type="caution">
    <text evidence="2">The sequence shown here is derived from an EMBL/GenBank/DDBJ whole genome shotgun (WGS) entry which is preliminary data.</text>
</comment>
<keyword evidence="1" id="KW-0812">Transmembrane</keyword>
<dbReference type="Proteomes" id="UP000628854">
    <property type="component" value="Unassembled WGS sequence"/>
</dbReference>
<reference evidence="3" key="1">
    <citation type="journal article" date="2019" name="Int. J. Syst. Evol. Microbiol.">
        <title>The Global Catalogue of Microorganisms (GCM) 10K type strain sequencing project: providing services to taxonomists for standard genome sequencing and annotation.</title>
        <authorList>
            <consortium name="The Broad Institute Genomics Platform"/>
            <consortium name="The Broad Institute Genome Sequencing Center for Infectious Disease"/>
            <person name="Wu L."/>
            <person name="Ma J."/>
        </authorList>
    </citation>
    <scope>NUCLEOTIDE SEQUENCE [LARGE SCALE GENOMIC DNA]</scope>
    <source>
        <strain evidence="3">CGMCC 1.15928</strain>
    </source>
</reference>
<feature type="transmembrane region" description="Helical" evidence="1">
    <location>
        <begin position="49"/>
        <end position="67"/>
    </location>
</feature>
<sequence>MFPLLALPWLLYVLIAMFSGDRGASELPAVTGALEATVFKLGMISGVTWRLEAGDLLLLLGLLMLAIEIAKATSSRSVSIANHVASMGLLLLCLILFLSVGSFATSTFFLLTMMVVFDVLVGATVTIVSARRDFGVGDGLAN</sequence>
<keyword evidence="3" id="KW-1185">Reference proteome</keyword>
<evidence type="ECO:0000313" key="2">
    <source>
        <dbReference type="EMBL" id="GGB81902.1"/>
    </source>
</evidence>
<proteinExistence type="predicted"/>
<accession>A0ABQ1JY11</accession>
<feature type="transmembrane region" description="Helical" evidence="1">
    <location>
        <begin position="79"/>
        <end position="101"/>
    </location>
</feature>
<keyword evidence="1" id="KW-0472">Membrane</keyword>
<gene>
    <name evidence="2" type="ORF">GCM10011503_33320</name>
</gene>
<feature type="transmembrane region" description="Helical" evidence="1">
    <location>
        <begin position="107"/>
        <end position="128"/>
    </location>
</feature>
<keyword evidence="1" id="KW-1133">Transmembrane helix</keyword>
<evidence type="ECO:0008006" key="4">
    <source>
        <dbReference type="Google" id="ProtNLM"/>
    </source>
</evidence>
<dbReference type="EMBL" id="BMKF01000005">
    <property type="protein sequence ID" value="GGB81902.1"/>
    <property type="molecule type" value="Genomic_DNA"/>
</dbReference>
<evidence type="ECO:0000313" key="3">
    <source>
        <dbReference type="Proteomes" id="UP000628854"/>
    </source>
</evidence>